<proteinExistence type="predicted"/>
<dbReference type="STRING" id="1539051.AL01_00555"/>
<protein>
    <submittedName>
        <fullName evidence="1">Chromosomal replication initiator protein DnaA</fullName>
    </submittedName>
</protein>
<dbReference type="Gene3D" id="3.40.50.300">
    <property type="entry name" value="P-loop containing nucleotide triphosphate hydrolases"/>
    <property type="match status" value="1"/>
</dbReference>
<comment type="caution">
    <text evidence="1">The sequence shown here is derived from an EMBL/GenBank/DDBJ whole genome shotgun (WGS) entry which is preliminary data.</text>
</comment>
<keyword evidence="2" id="KW-1185">Reference proteome</keyword>
<accession>A0A1S8GRN5</accession>
<evidence type="ECO:0000313" key="2">
    <source>
        <dbReference type="Proteomes" id="UP000200980"/>
    </source>
</evidence>
<gene>
    <name evidence="1" type="ORF">AL01_00555</name>
</gene>
<dbReference type="EMBL" id="JATM01000001">
    <property type="protein sequence ID" value="OOL19518.1"/>
    <property type="molecule type" value="Genomic_DNA"/>
</dbReference>
<dbReference type="GO" id="GO:0005886">
    <property type="term" value="C:plasma membrane"/>
    <property type="evidence" value="ECO:0007669"/>
    <property type="project" value="TreeGrafter"/>
</dbReference>
<dbReference type="GO" id="GO:0006270">
    <property type="term" value="P:DNA replication initiation"/>
    <property type="evidence" value="ECO:0007669"/>
    <property type="project" value="TreeGrafter"/>
</dbReference>
<organism evidence="1 2">
    <name type="scientific">Bombella intestini</name>
    <dbReference type="NCBI Taxonomy" id="1539051"/>
    <lineage>
        <taxon>Bacteria</taxon>
        <taxon>Pseudomonadati</taxon>
        <taxon>Pseudomonadota</taxon>
        <taxon>Alphaproteobacteria</taxon>
        <taxon>Acetobacterales</taxon>
        <taxon>Acetobacteraceae</taxon>
        <taxon>Bombella</taxon>
    </lineage>
</organism>
<reference evidence="1 2" key="1">
    <citation type="journal article" date="2016" name="PLoS ONE">
        <title>Whole-Genome Sequence Analysis of Bombella intestini LMG 28161T, a Novel Acetic Acid Bacterium Isolated from the Crop of a Red-Tailed Bumble Bee, Bombus lapidarius.</title>
        <authorList>
            <person name="Li L."/>
            <person name="Illeghems K."/>
            <person name="Van Kerrebroeck S."/>
            <person name="Borremans W."/>
            <person name="Cleenwerck I."/>
            <person name="Smagghe G."/>
            <person name="De Vuyst L."/>
            <person name="Vandamme P."/>
        </authorList>
    </citation>
    <scope>NUCLEOTIDE SEQUENCE [LARGE SCALE GENOMIC DNA]</scope>
    <source>
        <strain evidence="1 2">R-52487</strain>
    </source>
</reference>
<dbReference type="Proteomes" id="UP000200980">
    <property type="component" value="Unassembled WGS sequence"/>
</dbReference>
<name>A0A1S8GRN5_9PROT</name>
<dbReference type="AlphaFoldDB" id="A0A1S8GRN5"/>
<dbReference type="PANTHER" id="PTHR30050:SF5">
    <property type="entry name" value="DNAA REGULATORY INACTIVATOR HDA"/>
    <property type="match status" value="1"/>
</dbReference>
<dbReference type="GO" id="GO:0003688">
    <property type="term" value="F:DNA replication origin binding"/>
    <property type="evidence" value="ECO:0007669"/>
    <property type="project" value="TreeGrafter"/>
</dbReference>
<dbReference type="InterPro" id="IPR027417">
    <property type="entry name" value="P-loop_NTPase"/>
</dbReference>
<sequence>MGRNEGTDEAAMTGAQVQLALDLQQDRPFSAERFIAGSSNVSARVWLARPRWPEGRLWLWGPAGTGKSHLLHIWAHQHRAVQFDAEALSCDGDGALLVAGQKLEPDVTPFVIDHLEGLTQEVALLHLLNRAHAAGRRVLMASRHPPARRFFHLPDLASRLRATMTAGLEEPEDELRATLLLSLLAERQLIVPQSVTDWLWRRLPRTGDALVQAVQRLDDAAMRRGSAISRALAIDVLSDLLGEEE</sequence>
<dbReference type="SUPFAM" id="SSF52540">
    <property type="entry name" value="P-loop containing nucleoside triphosphate hydrolases"/>
    <property type="match status" value="1"/>
</dbReference>
<dbReference type="Gene3D" id="1.10.8.60">
    <property type="match status" value="1"/>
</dbReference>
<dbReference type="PANTHER" id="PTHR30050">
    <property type="entry name" value="CHROMOSOMAL REPLICATION INITIATOR PROTEIN DNAA"/>
    <property type="match status" value="1"/>
</dbReference>
<evidence type="ECO:0000313" key="1">
    <source>
        <dbReference type="EMBL" id="OOL19518.1"/>
    </source>
</evidence>